<sequence>MNCRDVKKVILYYDTGFCIAIGLEASAGAFFLPLVRYLTGEVALLR</sequence>
<feature type="transmembrane region" description="Helical" evidence="1">
    <location>
        <begin position="12"/>
        <end position="35"/>
    </location>
</feature>
<gene>
    <name evidence="2" type="ORF">SAMN05444158_2563</name>
</gene>
<organism evidence="2 3">
    <name type="scientific">Bradyrhizobium canariense</name>
    <dbReference type="NCBI Taxonomy" id="255045"/>
    <lineage>
        <taxon>Bacteria</taxon>
        <taxon>Pseudomonadati</taxon>
        <taxon>Pseudomonadota</taxon>
        <taxon>Alphaproteobacteria</taxon>
        <taxon>Hyphomicrobiales</taxon>
        <taxon>Nitrobacteraceae</taxon>
        <taxon>Bradyrhizobium</taxon>
    </lineage>
</organism>
<accession>A0A1H1TIE7</accession>
<reference evidence="3" key="1">
    <citation type="submission" date="2016-10" db="EMBL/GenBank/DDBJ databases">
        <authorList>
            <person name="Varghese N."/>
            <person name="Submissions S."/>
        </authorList>
    </citation>
    <scope>NUCLEOTIDE SEQUENCE [LARGE SCALE GENOMIC DNA]</scope>
    <source>
        <strain evidence="3">GAS369</strain>
    </source>
</reference>
<proteinExistence type="predicted"/>
<name>A0A1H1TIE7_9BRAD</name>
<keyword evidence="1" id="KW-1133">Transmembrane helix</keyword>
<evidence type="ECO:0000256" key="1">
    <source>
        <dbReference type="SAM" id="Phobius"/>
    </source>
</evidence>
<keyword evidence="1" id="KW-0812">Transmembrane</keyword>
<dbReference type="AlphaFoldDB" id="A0A1H1TIE7"/>
<protein>
    <submittedName>
        <fullName evidence="2">Uncharacterized protein</fullName>
    </submittedName>
</protein>
<keyword evidence="1" id="KW-0472">Membrane</keyword>
<evidence type="ECO:0000313" key="3">
    <source>
        <dbReference type="Proteomes" id="UP000243904"/>
    </source>
</evidence>
<dbReference type="EMBL" id="LT629750">
    <property type="protein sequence ID" value="SDS60037.1"/>
    <property type="molecule type" value="Genomic_DNA"/>
</dbReference>
<keyword evidence="3" id="KW-1185">Reference proteome</keyword>
<dbReference type="Proteomes" id="UP000243904">
    <property type="component" value="Chromosome I"/>
</dbReference>
<evidence type="ECO:0000313" key="2">
    <source>
        <dbReference type="EMBL" id="SDS60037.1"/>
    </source>
</evidence>